<keyword evidence="2" id="KW-1185">Reference proteome</keyword>
<evidence type="ECO:0000313" key="2">
    <source>
        <dbReference type="Proteomes" id="UP000823046"/>
    </source>
</evidence>
<gene>
    <name evidence="1" type="ORF">IE077_001258</name>
</gene>
<name>A0ABQ7JD77_9APIC</name>
<comment type="caution">
    <text evidence="1">The sequence shown here is derived from an EMBL/GenBank/DDBJ whole genome shotgun (WGS) entry which is preliminary data.</text>
</comment>
<protein>
    <submittedName>
        <fullName evidence="1">Uncharacterized protein</fullName>
    </submittedName>
</protein>
<proteinExistence type="predicted"/>
<evidence type="ECO:0000313" key="1">
    <source>
        <dbReference type="EMBL" id="KAF8821993.1"/>
    </source>
</evidence>
<organism evidence="1 2">
    <name type="scientific">Cardiosporidium cionae</name>
    <dbReference type="NCBI Taxonomy" id="476202"/>
    <lineage>
        <taxon>Eukaryota</taxon>
        <taxon>Sar</taxon>
        <taxon>Alveolata</taxon>
        <taxon>Apicomplexa</taxon>
        <taxon>Aconoidasida</taxon>
        <taxon>Nephromycida</taxon>
        <taxon>Cardiosporidium</taxon>
    </lineage>
</organism>
<dbReference type="Proteomes" id="UP000823046">
    <property type="component" value="Unassembled WGS sequence"/>
</dbReference>
<feature type="non-terminal residue" evidence="1">
    <location>
        <position position="358"/>
    </location>
</feature>
<accession>A0ABQ7JD77</accession>
<reference evidence="1 2" key="1">
    <citation type="journal article" date="2020" name="bioRxiv">
        <title>Metabolic contributions of an alphaproteobacterial endosymbiont in the apicomplexan Cardiosporidium cionae.</title>
        <authorList>
            <person name="Hunter E.S."/>
            <person name="Paight C.J."/>
            <person name="Lane C.E."/>
        </authorList>
    </citation>
    <scope>NUCLEOTIDE SEQUENCE [LARGE SCALE GENOMIC DNA]</scope>
    <source>
        <strain evidence="1">ESH_2018</strain>
    </source>
</reference>
<sequence>MYLKGLESGQVHSAASISKAKSIPSEQESIYLSHDSCNSSKYSKEASLPYAVTWNNSFPYPADDPSSLPSADSIPLCPESMKVSPMPLDHEPLKSLSLNFDSKGNKAMKEEFLLASSQVLTNDLTVHKSISAFHCPRRNTPASTLPLLFASARTHSCETERSKANLSDIALQFSTFQRSSSYPPLPTDTPPYFSNFSMGENLAAAMHDLHSLKETERHRDDCFEDSTKYSIYPPVRRQSVRVTRAHSTAFSPLSCSLDASFRQISCQNSPVGGNAQSSVNAGEKTNSWMEERCSTDTIAPQNSVTVETIVEQMLNEMPGYFQGINVYEAFKPLLPCLWLFWELTLIGEPILVLCPSVS</sequence>
<dbReference type="EMBL" id="JADAQX010000100">
    <property type="protein sequence ID" value="KAF8821993.1"/>
    <property type="molecule type" value="Genomic_DNA"/>
</dbReference>